<proteinExistence type="predicted"/>
<evidence type="ECO:0000256" key="1">
    <source>
        <dbReference type="SAM" id="Phobius"/>
    </source>
</evidence>
<evidence type="ECO:0000313" key="3">
    <source>
        <dbReference type="Proteomes" id="UP001469553"/>
    </source>
</evidence>
<evidence type="ECO:0000313" key="2">
    <source>
        <dbReference type="EMBL" id="MEQ2311021.1"/>
    </source>
</evidence>
<feature type="non-terminal residue" evidence="2">
    <location>
        <position position="1"/>
    </location>
</feature>
<sequence>VFVRLVGKRCSGWQMLVYGGVEMKFLPDNFVKAPSWGKMEKCKKADLLTVANYYDDEVTYSVRKAELKETLCKKLMEKDVHLTAQIAAVSVGVCEFSCVVFYLLLTLTHH</sequence>
<dbReference type="Proteomes" id="UP001469553">
    <property type="component" value="Unassembled WGS sequence"/>
</dbReference>
<organism evidence="2 3">
    <name type="scientific">Ameca splendens</name>
    <dbReference type="NCBI Taxonomy" id="208324"/>
    <lineage>
        <taxon>Eukaryota</taxon>
        <taxon>Metazoa</taxon>
        <taxon>Chordata</taxon>
        <taxon>Craniata</taxon>
        <taxon>Vertebrata</taxon>
        <taxon>Euteleostomi</taxon>
        <taxon>Actinopterygii</taxon>
        <taxon>Neopterygii</taxon>
        <taxon>Teleostei</taxon>
        <taxon>Neoteleostei</taxon>
        <taxon>Acanthomorphata</taxon>
        <taxon>Ovalentaria</taxon>
        <taxon>Atherinomorphae</taxon>
        <taxon>Cyprinodontiformes</taxon>
        <taxon>Goodeidae</taxon>
        <taxon>Ameca</taxon>
    </lineage>
</organism>
<gene>
    <name evidence="2" type="ORF">AMECASPLE_015369</name>
</gene>
<keyword evidence="1" id="KW-1133">Transmembrane helix</keyword>
<protein>
    <submittedName>
        <fullName evidence="2">Uncharacterized protein</fullName>
    </submittedName>
</protein>
<dbReference type="EMBL" id="JAHRIP010076314">
    <property type="protein sequence ID" value="MEQ2311021.1"/>
    <property type="molecule type" value="Genomic_DNA"/>
</dbReference>
<reference evidence="2 3" key="1">
    <citation type="submission" date="2021-06" db="EMBL/GenBank/DDBJ databases">
        <authorList>
            <person name="Palmer J.M."/>
        </authorList>
    </citation>
    <scope>NUCLEOTIDE SEQUENCE [LARGE SCALE GENOMIC DNA]</scope>
    <source>
        <strain evidence="2 3">AS_MEX2019</strain>
        <tissue evidence="2">Muscle</tissue>
    </source>
</reference>
<accession>A0ABV0ZY76</accession>
<comment type="caution">
    <text evidence="2">The sequence shown here is derived from an EMBL/GenBank/DDBJ whole genome shotgun (WGS) entry which is preliminary data.</text>
</comment>
<keyword evidence="1" id="KW-0812">Transmembrane</keyword>
<keyword evidence="1" id="KW-0472">Membrane</keyword>
<feature type="transmembrane region" description="Helical" evidence="1">
    <location>
        <begin position="82"/>
        <end position="105"/>
    </location>
</feature>
<name>A0ABV0ZY76_9TELE</name>
<keyword evidence="3" id="KW-1185">Reference proteome</keyword>